<evidence type="ECO:0000256" key="12">
    <source>
        <dbReference type="HAMAP-Rule" id="MF_00176"/>
    </source>
</evidence>
<dbReference type="PROSITE" id="PS50862">
    <property type="entry name" value="AA_TRNA_LIGASE_II"/>
    <property type="match status" value="1"/>
</dbReference>
<dbReference type="GO" id="GO:0005524">
    <property type="term" value="F:ATP binding"/>
    <property type="evidence" value="ECO:0007669"/>
    <property type="project" value="UniProtKB-UniRule"/>
</dbReference>
<dbReference type="EMBL" id="MKWS01000012">
    <property type="protein sequence ID" value="RVD76413.1"/>
    <property type="molecule type" value="Genomic_DNA"/>
</dbReference>
<dbReference type="InterPro" id="IPR010978">
    <property type="entry name" value="tRNA-bd_arm"/>
</dbReference>
<comment type="catalytic activity">
    <reaction evidence="10 12">
        <text>tRNA(Sec) + L-serine + ATP = L-seryl-tRNA(Sec) + AMP + diphosphate + H(+)</text>
        <dbReference type="Rhea" id="RHEA:42580"/>
        <dbReference type="Rhea" id="RHEA-COMP:9742"/>
        <dbReference type="Rhea" id="RHEA-COMP:10128"/>
        <dbReference type="ChEBI" id="CHEBI:15378"/>
        <dbReference type="ChEBI" id="CHEBI:30616"/>
        <dbReference type="ChEBI" id="CHEBI:33019"/>
        <dbReference type="ChEBI" id="CHEBI:33384"/>
        <dbReference type="ChEBI" id="CHEBI:78442"/>
        <dbReference type="ChEBI" id="CHEBI:78533"/>
        <dbReference type="ChEBI" id="CHEBI:456215"/>
        <dbReference type="EC" id="6.1.1.11"/>
    </reaction>
</comment>
<dbReference type="Proteomes" id="UP000288002">
    <property type="component" value="Unassembled WGS sequence"/>
</dbReference>
<dbReference type="EC" id="6.1.1.11" evidence="12"/>
<dbReference type="SUPFAM" id="SSF55681">
    <property type="entry name" value="Class II aaRS and biotin synthetases"/>
    <property type="match status" value="1"/>
</dbReference>
<dbReference type="HAMAP" id="MF_00176">
    <property type="entry name" value="Ser_tRNA_synth_type1"/>
    <property type="match status" value="1"/>
</dbReference>
<dbReference type="PANTHER" id="PTHR43697">
    <property type="entry name" value="SERYL-TRNA SYNTHETASE"/>
    <property type="match status" value="1"/>
</dbReference>
<dbReference type="PANTHER" id="PTHR43697:SF1">
    <property type="entry name" value="SERINE--TRNA LIGASE"/>
    <property type="match status" value="1"/>
</dbReference>
<organism evidence="16 17">
    <name type="scientific">Pseudomonas koreensis</name>
    <dbReference type="NCBI Taxonomy" id="198620"/>
    <lineage>
        <taxon>Bacteria</taxon>
        <taxon>Pseudomonadati</taxon>
        <taxon>Pseudomonadota</taxon>
        <taxon>Gammaproteobacteria</taxon>
        <taxon>Pseudomonadales</taxon>
        <taxon>Pseudomonadaceae</taxon>
        <taxon>Pseudomonas</taxon>
    </lineage>
</organism>
<dbReference type="InterPro" id="IPR045864">
    <property type="entry name" value="aa-tRNA-synth_II/BPL/LPL"/>
</dbReference>
<evidence type="ECO:0000256" key="7">
    <source>
        <dbReference type="ARBA" id="ARBA00022840"/>
    </source>
</evidence>
<sequence>MLDSKLLRSNLQDVADRLASRGFALDTARIEALEEQRKTVQTRTEALQAERNARSKSIGQAKQRGEDIAPLMADVERMAGELSAGKVELDAIQTELDSILLGIPNLPHESVPVGKDEDDNVEVRRWGTPTAFDFEVKDHVALGEKFGWLDFETAAKLSGARFALLRGPIARLHRALAQFMINLHVNEHGYEEAYTPYLVQAPALQGTGQLPKFEEDLFKIAREGEADLYLIPTAEVSLTNIVAGEIVDSKLLPIKFVAHTPCFRSEAGASGRDTRGMIRQHQFDKVEMVQIVEPSTSMDALESLTANAEKVLQLLGLPYRTLALCTGDMGFSAVKTYDLEVWIPSQDKYREISSCSNCGDFQARRMQARFRNPETGKPELVHTLNGSGLAVGRTLVAVLENYQQADGSIRVPDVLKPYMGGLEVIG</sequence>
<reference evidence="16 17" key="1">
    <citation type="submission" date="2016-10" db="EMBL/GenBank/DDBJ databases">
        <title>Search of new enzymes for the oxidation of sulfur compounds.</title>
        <authorList>
            <person name="Novo A."/>
            <person name="Moreira I.S."/>
            <person name="Castro P.M."/>
        </authorList>
    </citation>
    <scope>NUCLEOTIDE SEQUENCE [LARGE SCALE GENOMIC DNA]</scope>
    <source>
        <strain evidence="16 17">A9</strain>
    </source>
</reference>
<evidence type="ECO:0000256" key="4">
    <source>
        <dbReference type="ARBA" id="ARBA00022490"/>
    </source>
</evidence>
<dbReference type="GO" id="GO:0016260">
    <property type="term" value="P:selenocysteine biosynthetic process"/>
    <property type="evidence" value="ECO:0007669"/>
    <property type="project" value="UniProtKB-UniRule"/>
</dbReference>
<keyword evidence="6 12" id="KW-0547">Nucleotide-binding</keyword>
<keyword evidence="9 12" id="KW-0030">Aminoacyl-tRNA synthetase</keyword>
<comment type="subcellular location">
    <subcellularLocation>
        <location evidence="1 12">Cytoplasm</location>
    </subcellularLocation>
</comment>
<dbReference type="Pfam" id="PF02403">
    <property type="entry name" value="Seryl_tRNA_N"/>
    <property type="match status" value="1"/>
</dbReference>
<evidence type="ECO:0000256" key="5">
    <source>
        <dbReference type="ARBA" id="ARBA00022598"/>
    </source>
</evidence>
<feature type="domain" description="Aminoacyl-transfer RNA synthetases class-II family profile" evidence="15">
    <location>
        <begin position="138"/>
        <end position="412"/>
    </location>
</feature>
<comment type="catalytic activity">
    <reaction evidence="11 12">
        <text>tRNA(Ser) + L-serine + ATP = L-seryl-tRNA(Ser) + AMP + diphosphate + H(+)</text>
        <dbReference type="Rhea" id="RHEA:12292"/>
        <dbReference type="Rhea" id="RHEA-COMP:9669"/>
        <dbReference type="Rhea" id="RHEA-COMP:9703"/>
        <dbReference type="ChEBI" id="CHEBI:15378"/>
        <dbReference type="ChEBI" id="CHEBI:30616"/>
        <dbReference type="ChEBI" id="CHEBI:33019"/>
        <dbReference type="ChEBI" id="CHEBI:33384"/>
        <dbReference type="ChEBI" id="CHEBI:78442"/>
        <dbReference type="ChEBI" id="CHEBI:78533"/>
        <dbReference type="ChEBI" id="CHEBI:456215"/>
        <dbReference type="EC" id="6.1.1.11"/>
    </reaction>
</comment>
<comment type="pathway">
    <text evidence="2 12">Aminoacyl-tRNA biosynthesis; selenocysteinyl-tRNA(Sec) biosynthesis; L-seryl-tRNA(Sec) from L-serine and tRNA(Sec): step 1/1.</text>
</comment>
<dbReference type="RefSeq" id="WP_127651014.1">
    <property type="nucleotide sequence ID" value="NZ_MKWS01000012.1"/>
</dbReference>
<proteinExistence type="inferred from homology"/>
<dbReference type="Pfam" id="PF00587">
    <property type="entry name" value="tRNA-synt_2b"/>
    <property type="match status" value="1"/>
</dbReference>
<feature type="binding site" evidence="12">
    <location>
        <begin position="233"/>
        <end position="235"/>
    </location>
    <ligand>
        <name>L-serine</name>
        <dbReference type="ChEBI" id="CHEBI:33384"/>
    </ligand>
</feature>
<gene>
    <name evidence="12" type="primary">serS</name>
    <name evidence="16" type="ORF">A9HBioS_3752</name>
</gene>
<name>A0AA94JGL6_9PSED</name>
<dbReference type="GO" id="GO:0004828">
    <property type="term" value="F:serine-tRNA ligase activity"/>
    <property type="evidence" value="ECO:0007669"/>
    <property type="project" value="UniProtKB-UniRule"/>
</dbReference>
<keyword evidence="5 12" id="KW-0436">Ligase</keyword>
<keyword evidence="8 12" id="KW-0648">Protein biosynthesis</keyword>
<dbReference type="InterPro" id="IPR015866">
    <property type="entry name" value="Ser-tRNA-synth_1_N"/>
</dbReference>
<comment type="subunit">
    <text evidence="12">Homodimer. The tRNA molecule binds across the dimer.</text>
</comment>
<feature type="binding site" evidence="12 14">
    <location>
        <begin position="264"/>
        <end position="266"/>
    </location>
    <ligand>
        <name>ATP</name>
        <dbReference type="ChEBI" id="CHEBI:30616"/>
    </ligand>
</feature>
<dbReference type="CDD" id="cd00770">
    <property type="entry name" value="SerRS_core"/>
    <property type="match status" value="1"/>
</dbReference>
<feature type="binding site" evidence="12 13">
    <location>
        <position position="287"/>
    </location>
    <ligand>
        <name>L-serine</name>
        <dbReference type="ChEBI" id="CHEBI:33384"/>
    </ligand>
</feature>
<feature type="binding site" evidence="13">
    <location>
        <position position="264"/>
    </location>
    <ligand>
        <name>L-serine</name>
        <dbReference type="ChEBI" id="CHEBI:33384"/>
    </ligand>
</feature>
<comment type="similarity">
    <text evidence="3 12">Belongs to the class-II aminoacyl-tRNA synthetase family. Type-1 seryl-tRNA synthetase subfamily.</text>
</comment>
<feature type="binding site" evidence="13">
    <location>
        <position position="233"/>
    </location>
    <ligand>
        <name>L-serine</name>
        <dbReference type="ChEBI" id="CHEBI:33384"/>
    </ligand>
</feature>
<dbReference type="InterPro" id="IPR006195">
    <property type="entry name" value="aa-tRNA-synth_II"/>
</dbReference>
<feature type="binding site" evidence="12 14">
    <location>
        <begin position="351"/>
        <end position="354"/>
    </location>
    <ligand>
        <name>ATP</name>
        <dbReference type="ChEBI" id="CHEBI:30616"/>
    </ligand>
</feature>
<dbReference type="PRINTS" id="PR00981">
    <property type="entry name" value="TRNASYNTHSER"/>
</dbReference>
<dbReference type="NCBIfam" id="TIGR00414">
    <property type="entry name" value="serS"/>
    <property type="match status" value="1"/>
</dbReference>
<comment type="caution">
    <text evidence="12">Lacks conserved residue(s) required for the propagation of feature annotation.</text>
</comment>
<keyword evidence="7 12" id="KW-0067">ATP-binding</keyword>
<evidence type="ECO:0000313" key="16">
    <source>
        <dbReference type="EMBL" id="RVD76413.1"/>
    </source>
</evidence>
<evidence type="ECO:0000256" key="10">
    <source>
        <dbReference type="ARBA" id="ARBA00047929"/>
    </source>
</evidence>
<protein>
    <recommendedName>
        <fullName evidence="12">Serine--tRNA ligase</fullName>
        <ecNumber evidence="12">6.1.1.11</ecNumber>
    </recommendedName>
    <alternativeName>
        <fullName evidence="12">Seryl-tRNA synthetase</fullName>
        <shortName evidence="12">SerRS</shortName>
    </alternativeName>
    <alternativeName>
        <fullName evidence="12">Seryl-tRNA(Ser/Sec) synthetase</fullName>
    </alternativeName>
</protein>
<dbReference type="InterPro" id="IPR033729">
    <property type="entry name" value="SerRS_core"/>
</dbReference>
<comment type="caution">
    <text evidence="16">The sequence shown here is derived from an EMBL/GenBank/DDBJ whole genome shotgun (WGS) entry which is preliminary data.</text>
</comment>
<dbReference type="InterPro" id="IPR002317">
    <property type="entry name" value="Ser-tRNA-ligase_type_1"/>
</dbReference>
<evidence type="ECO:0000256" key="9">
    <source>
        <dbReference type="ARBA" id="ARBA00023146"/>
    </source>
</evidence>
<dbReference type="PIRSF" id="PIRSF001529">
    <property type="entry name" value="Ser-tRNA-synth_IIa"/>
    <property type="match status" value="1"/>
</dbReference>
<evidence type="ECO:0000313" key="17">
    <source>
        <dbReference type="Proteomes" id="UP000288002"/>
    </source>
</evidence>
<evidence type="ECO:0000256" key="14">
    <source>
        <dbReference type="PIRSR" id="PIRSR001529-2"/>
    </source>
</evidence>
<evidence type="ECO:0000256" key="13">
    <source>
        <dbReference type="PIRSR" id="PIRSR001529-1"/>
    </source>
</evidence>
<evidence type="ECO:0000256" key="8">
    <source>
        <dbReference type="ARBA" id="ARBA00022917"/>
    </source>
</evidence>
<evidence type="ECO:0000256" key="6">
    <source>
        <dbReference type="ARBA" id="ARBA00022741"/>
    </source>
</evidence>
<comment type="domain">
    <text evidence="12">Consists of two distinct domains, a catalytic core and a N-terminal extension that is involved in tRNA binding.</text>
</comment>
<evidence type="ECO:0000256" key="1">
    <source>
        <dbReference type="ARBA" id="ARBA00004496"/>
    </source>
</evidence>
<dbReference type="GO" id="GO:0005737">
    <property type="term" value="C:cytoplasm"/>
    <property type="evidence" value="ECO:0007669"/>
    <property type="project" value="UniProtKB-SubCell"/>
</dbReference>
<dbReference type="SUPFAM" id="SSF46589">
    <property type="entry name" value="tRNA-binding arm"/>
    <property type="match status" value="1"/>
</dbReference>
<dbReference type="Gene3D" id="3.30.930.10">
    <property type="entry name" value="Bira Bifunctional Protein, Domain 2"/>
    <property type="match status" value="1"/>
</dbReference>
<dbReference type="Gene3D" id="1.10.287.40">
    <property type="entry name" value="Serine-tRNA synthetase, tRNA binding domain"/>
    <property type="match status" value="1"/>
</dbReference>
<feature type="binding site" evidence="13">
    <location>
        <position position="385"/>
    </location>
    <ligand>
        <name>L-serine</name>
        <dbReference type="ChEBI" id="CHEBI:33384"/>
    </ligand>
</feature>
<dbReference type="InterPro" id="IPR042103">
    <property type="entry name" value="SerRS_1_N_sf"/>
</dbReference>
<evidence type="ECO:0000259" key="15">
    <source>
        <dbReference type="PROSITE" id="PS50862"/>
    </source>
</evidence>
<evidence type="ECO:0000256" key="3">
    <source>
        <dbReference type="ARBA" id="ARBA00010728"/>
    </source>
</evidence>
<accession>A0AA94JGL6</accession>
<evidence type="ECO:0000256" key="11">
    <source>
        <dbReference type="ARBA" id="ARBA00048823"/>
    </source>
</evidence>
<keyword evidence="4 12" id="KW-0963">Cytoplasm</keyword>
<dbReference type="InterPro" id="IPR002314">
    <property type="entry name" value="aa-tRNA-synt_IIb"/>
</dbReference>
<comment type="function">
    <text evidence="12">Catalyzes the attachment of serine to tRNA(Ser). Is also able to aminoacylate tRNA(Sec) with serine, to form the misacylated tRNA L-seryl-tRNA(Sec), which will be further converted into selenocysteinyl-tRNA(Sec).</text>
</comment>
<dbReference type="GO" id="GO:0006434">
    <property type="term" value="P:seryl-tRNA aminoacylation"/>
    <property type="evidence" value="ECO:0007669"/>
    <property type="project" value="UniProtKB-UniRule"/>
</dbReference>
<feature type="binding site" evidence="12">
    <location>
        <position position="387"/>
    </location>
    <ligand>
        <name>L-serine</name>
        <dbReference type="ChEBI" id="CHEBI:33384"/>
    </ligand>
</feature>
<evidence type="ECO:0000256" key="2">
    <source>
        <dbReference type="ARBA" id="ARBA00005045"/>
    </source>
</evidence>
<dbReference type="AlphaFoldDB" id="A0AA94JGL6"/>